<evidence type="ECO:0000313" key="3">
    <source>
        <dbReference type="Proteomes" id="UP000719766"/>
    </source>
</evidence>
<dbReference type="RefSeq" id="XP_041159162.1">
    <property type="nucleotide sequence ID" value="XM_041306753.1"/>
</dbReference>
<dbReference type="OrthoDB" id="2684103at2759"/>
<reference evidence="2" key="1">
    <citation type="journal article" date="2020" name="New Phytol.">
        <title>Comparative genomics reveals dynamic genome evolution in host specialist ectomycorrhizal fungi.</title>
        <authorList>
            <person name="Lofgren L.A."/>
            <person name="Nguyen N.H."/>
            <person name="Vilgalys R."/>
            <person name="Ruytinx J."/>
            <person name="Liao H.L."/>
            <person name="Branco S."/>
            <person name="Kuo A."/>
            <person name="LaButti K."/>
            <person name="Lipzen A."/>
            <person name="Andreopoulos W."/>
            <person name="Pangilinan J."/>
            <person name="Riley R."/>
            <person name="Hundley H."/>
            <person name="Na H."/>
            <person name="Barry K."/>
            <person name="Grigoriev I.V."/>
            <person name="Stajich J.E."/>
            <person name="Kennedy P.G."/>
        </authorList>
    </citation>
    <scope>NUCLEOTIDE SEQUENCE</scope>
    <source>
        <strain evidence="2">S12</strain>
    </source>
</reference>
<gene>
    <name evidence="2" type="ORF">HD556DRAFT_1444270</name>
</gene>
<dbReference type="EMBL" id="JABBWE010000035">
    <property type="protein sequence ID" value="KAG1792583.1"/>
    <property type="molecule type" value="Genomic_DNA"/>
</dbReference>
<feature type="region of interest" description="Disordered" evidence="1">
    <location>
        <begin position="359"/>
        <end position="384"/>
    </location>
</feature>
<name>A0A9P7AMZ6_9AGAM</name>
<organism evidence="2 3">
    <name type="scientific">Suillus plorans</name>
    <dbReference type="NCBI Taxonomy" id="116603"/>
    <lineage>
        <taxon>Eukaryota</taxon>
        <taxon>Fungi</taxon>
        <taxon>Dikarya</taxon>
        <taxon>Basidiomycota</taxon>
        <taxon>Agaricomycotina</taxon>
        <taxon>Agaricomycetes</taxon>
        <taxon>Agaricomycetidae</taxon>
        <taxon>Boletales</taxon>
        <taxon>Suillineae</taxon>
        <taxon>Suillaceae</taxon>
        <taxon>Suillus</taxon>
    </lineage>
</organism>
<protein>
    <submittedName>
        <fullName evidence="2">Uncharacterized protein</fullName>
    </submittedName>
</protein>
<dbReference type="GeneID" id="64600517"/>
<accession>A0A9P7AMZ6</accession>
<proteinExistence type="predicted"/>
<evidence type="ECO:0000313" key="2">
    <source>
        <dbReference type="EMBL" id="KAG1792583.1"/>
    </source>
</evidence>
<sequence length="384" mass="42099">MSASELTNAALDAAMEDIQHLMVRSMKLQVGHPNAMVFTHEITKSTEHGEVSTLFSPMLLSCAAKIRDHSNPVTRKIVTLPDWSAVNMDDPHIAGHVRFHKTIGYPRLDHITLAPTIPAPQLPVIADKPSTIVESLEVLDSEELPAPKFNLFVASTKRKADRTDSDIREETRVTEPKHKVLKTNPALQQKTATSSKRRKIVRLKRFVSNDEDESADGAVIIIKKVSCPIILQPGMGAPAEHVVPVQPASKGSLLSNLTDVEELKEPQLSCADSPIVRPDDWSDDNAVATTEWPSQRLHPTTCVQCIEEDWPCVVWLGRKIGEVCKSCPACEDKKVKCIRLIPEAEDALQDIVAKKKAATASKATAKEKKPHGCKQAKPAAPSTS</sequence>
<dbReference type="Proteomes" id="UP000719766">
    <property type="component" value="Unassembled WGS sequence"/>
</dbReference>
<comment type="caution">
    <text evidence="2">The sequence shown here is derived from an EMBL/GenBank/DDBJ whole genome shotgun (WGS) entry which is preliminary data.</text>
</comment>
<dbReference type="AlphaFoldDB" id="A0A9P7AMZ6"/>
<keyword evidence="3" id="KW-1185">Reference proteome</keyword>
<evidence type="ECO:0000256" key="1">
    <source>
        <dbReference type="SAM" id="MobiDB-lite"/>
    </source>
</evidence>